<dbReference type="PANTHER" id="PTHR39161">
    <property type="entry name" value="ADAPTER PROTEIN MECA"/>
    <property type="match status" value="1"/>
</dbReference>
<gene>
    <name evidence="2" type="ORF">LSG31_18030</name>
</gene>
<dbReference type="RefSeq" id="WP_347436449.1">
    <property type="nucleotide sequence ID" value="NZ_CP089291.1"/>
</dbReference>
<evidence type="ECO:0000313" key="3">
    <source>
        <dbReference type="Proteomes" id="UP000830167"/>
    </source>
</evidence>
<dbReference type="Proteomes" id="UP000830167">
    <property type="component" value="Chromosome"/>
</dbReference>
<dbReference type="InterPro" id="IPR038471">
    <property type="entry name" value="MecA_C_sf"/>
</dbReference>
<name>A0ABY4CGW4_9BACL</name>
<evidence type="ECO:0000313" key="2">
    <source>
        <dbReference type="EMBL" id="UOF89758.1"/>
    </source>
</evidence>
<reference evidence="2" key="1">
    <citation type="submission" date="2021-12" db="EMBL/GenBank/DDBJ databases">
        <title>Alicyclobacillaceae gen. nov., sp. nov., isolated from chalcocite enrichment system.</title>
        <authorList>
            <person name="Jiang Z."/>
        </authorList>
    </citation>
    <scope>NUCLEOTIDE SEQUENCE</scope>
    <source>
        <strain evidence="2">MYW30-H2</strain>
    </source>
</reference>
<dbReference type="Pfam" id="PF05389">
    <property type="entry name" value="MecA"/>
    <property type="match status" value="1"/>
</dbReference>
<comment type="similarity">
    <text evidence="1">Belongs to the MecA family.</text>
</comment>
<sequence length="198" mass="23041">MRVERLADNKVKIFISYDDLEKRGIDREEMWQNGRKVQELFWDMMEYAYAEVGFEVAGPISIEAFTMPTEGIIVIVTQVPSLPLGQYEEEDGDDQEETFEVQVNMTSVVVVFFDFEDVIRAAAAIGDHADIKSTLYANDQKYYLYIHEDEMEEEWFESVWTILLEYGAHSNVTKAFLDDYGKVIVDGYPFLTILRYFS</sequence>
<dbReference type="PANTHER" id="PTHR39161:SF2">
    <property type="entry name" value="ADAPTER PROTEIN MECA 2"/>
    <property type="match status" value="1"/>
</dbReference>
<keyword evidence="3" id="KW-1185">Reference proteome</keyword>
<accession>A0ABY4CGW4</accession>
<dbReference type="PIRSF" id="PIRSF029008">
    <property type="entry name" value="MecA"/>
    <property type="match status" value="1"/>
</dbReference>
<protein>
    <submittedName>
        <fullName evidence="2">Adaptor protein MecA</fullName>
    </submittedName>
</protein>
<dbReference type="EMBL" id="CP089291">
    <property type="protein sequence ID" value="UOF89758.1"/>
    <property type="molecule type" value="Genomic_DNA"/>
</dbReference>
<dbReference type="InterPro" id="IPR008681">
    <property type="entry name" value="Neg-reg_MecA"/>
</dbReference>
<evidence type="ECO:0000256" key="1">
    <source>
        <dbReference type="ARBA" id="ARBA00005397"/>
    </source>
</evidence>
<organism evidence="2 3">
    <name type="scientific">Fodinisporobacter ferrooxydans</name>
    <dbReference type="NCBI Taxonomy" id="2901836"/>
    <lineage>
        <taxon>Bacteria</taxon>
        <taxon>Bacillati</taxon>
        <taxon>Bacillota</taxon>
        <taxon>Bacilli</taxon>
        <taxon>Bacillales</taxon>
        <taxon>Alicyclobacillaceae</taxon>
        <taxon>Fodinisporobacter</taxon>
    </lineage>
</organism>
<proteinExistence type="inferred from homology"/>
<dbReference type="Gene3D" id="3.30.70.1950">
    <property type="match status" value="1"/>
</dbReference>